<protein>
    <submittedName>
        <fullName evidence="3">LPPG:FO 2-phospho-L-lactate transferase</fullName>
    </submittedName>
</protein>
<dbReference type="EMBL" id="FUYM01000008">
    <property type="protein sequence ID" value="SKB90021.1"/>
    <property type="molecule type" value="Genomic_DNA"/>
</dbReference>
<dbReference type="InterPro" id="IPR002882">
    <property type="entry name" value="CofD"/>
</dbReference>
<evidence type="ECO:0000313" key="4">
    <source>
        <dbReference type="Proteomes" id="UP000189818"/>
    </source>
</evidence>
<dbReference type="GO" id="GO:0043743">
    <property type="term" value="F:LPPG:FO 2-phospho-L-lactate transferase activity"/>
    <property type="evidence" value="ECO:0007669"/>
    <property type="project" value="InterPro"/>
</dbReference>
<proteinExistence type="inferred from homology"/>
<dbReference type="OrthoDB" id="7466225at2"/>
<keyword evidence="2" id="KW-0460">Magnesium</keyword>
<dbReference type="Gene3D" id="1.10.8.240">
    <property type="entry name" value="CofD-like domain"/>
    <property type="match status" value="1"/>
</dbReference>
<keyword evidence="1 3" id="KW-0808">Transferase</keyword>
<gene>
    <name evidence="3" type="ORF">SAMN06295920_10835</name>
</gene>
<dbReference type="NCBIfam" id="TIGR01819">
    <property type="entry name" value="F420_cofD"/>
    <property type="match status" value="1"/>
</dbReference>
<evidence type="ECO:0000313" key="3">
    <source>
        <dbReference type="EMBL" id="SKB90021.1"/>
    </source>
</evidence>
<dbReference type="PANTHER" id="PTHR43007:SF1">
    <property type="entry name" value="2-PHOSPHO-L-LACTATE TRANSFERASE"/>
    <property type="match status" value="1"/>
</dbReference>
<sequence>MILALAGGVGGARLARGLAAILPPDDLTIAVNTGDDFEHLGLLVCPDIDTVCYTLAGINNAAQGWGLAGESWAFMDALGKLGGESWFNLGDRDLATHVLRTGMIGRLALSEITALLAGRMGIAHRIVPMSDDRVRTMIDTDEGELPFQHYFVRRRAEPRFRAISFDGIETARPSTGLLDAIADPALEAVILCPSNPVLSITPILALPGVRTALAARGVPIVAVSPFIGGQAVKGPAAKIMGEIGLATTPPGLAAYYDGLLDGIVIDHVDAAADAGNTALHVTATLMRDLDDQRRLAAETIAFAQRLR</sequence>
<organism evidence="3 4">
    <name type="scientific">Rhizorhabdus histidinilytica</name>
    <dbReference type="NCBI Taxonomy" id="439228"/>
    <lineage>
        <taxon>Bacteria</taxon>
        <taxon>Pseudomonadati</taxon>
        <taxon>Pseudomonadota</taxon>
        <taxon>Alphaproteobacteria</taxon>
        <taxon>Sphingomonadales</taxon>
        <taxon>Sphingomonadaceae</taxon>
        <taxon>Rhizorhabdus</taxon>
    </lineage>
</organism>
<dbReference type="GO" id="GO:0000287">
    <property type="term" value="F:magnesium ion binding"/>
    <property type="evidence" value="ECO:0007669"/>
    <property type="project" value="InterPro"/>
</dbReference>
<name>A0A1T5F1K2_9SPHN</name>
<accession>A0A1T5F1K2</accession>
<keyword evidence="4" id="KW-1185">Reference proteome</keyword>
<dbReference type="SUPFAM" id="SSF142338">
    <property type="entry name" value="CofD-like"/>
    <property type="match status" value="1"/>
</dbReference>
<dbReference type="InterPro" id="IPR038136">
    <property type="entry name" value="CofD-like_dom_sf"/>
</dbReference>
<dbReference type="PANTHER" id="PTHR43007">
    <property type="entry name" value="2-PHOSPHO-L-LACTATE TRANSFERASE"/>
    <property type="match status" value="1"/>
</dbReference>
<evidence type="ECO:0000256" key="1">
    <source>
        <dbReference type="ARBA" id="ARBA00022679"/>
    </source>
</evidence>
<dbReference type="Pfam" id="PF01933">
    <property type="entry name" value="CofD"/>
    <property type="match status" value="1"/>
</dbReference>
<dbReference type="STRING" id="439228.SAMN06295920_10835"/>
<evidence type="ECO:0000256" key="2">
    <source>
        <dbReference type="ARBA" id="ARBA00022842"/>
    </source>
</evidence>
<dbReference type="AlphaFoldDB" id="A0A1T5F1K2"/>
<dbReference type="Gene3D" id="3.40.50.10680">
    <property type="entry name" value="CofD-like domains"/>
    <property type="match status" value="1"/>
</dbReference>
<dbReference type="CDD" id="cd07186">
    <property type="entry name" value="CofD_like"/>
    <property type="match status" value="1"/>
</dbReference>
<dbReference type="RefSeq" id="WP_079649410.1">
    <property type="nucleotide sequence ID" value="NZ_FUYM01000008.1"/>
</dbReference>
<dbReference type="Proteomes" id="UP000189818">
    <property type="component" value="Unassembled WGS sequence"/>
</dbReference>
<reference evidence="4" key="1">
    <citation type="submission" date="2017-02" db="EMBL/GenBank/DDBJ databases">
        <authorList>
            <person name="Varghese N."/>
            <person name="Submissions S."/>
        </authorList>
    </citation>
    <scope>NUCLEOTIDE SEQUENCE [LARGE SCALE GENOMIC DNA]</scope>
    <source>
        <strain evidence="4">UM2</strain>
    </source>
</reference>
<dbReference type="InterPro" id="IPR010115">
    <property type="entry name" value="FbiA/CofD"/>
</dbReference>
<dbReference type="HAMAP" id="MF_01257">
    <property type="entry name" value="CofD"/>
    <property type="match status" value="1"/>
</dbReference>